<dbReference type="EMBL" id="JAUSWN010000025">
    <property type="protein sequence ID" value="MDQ0480704.1"/>
    <property type="molecule type" value="Genomic_DNA"/>
</dbReference>
<feature type="transmembrane region" description="Helical" evidence="2">
    <location>
        <begin position="147"/>
        <end position="167"/>
    </location>
</feature>
<feature type="transmembrane region" description="Helical" evidence="2">
    <location>
        <begin position="83"/>
        <end position="106"/>
    </location>
</feature>
<organism evidence="3 4">
    <name type="scientific">Hathewaya limosa</name>
    <name type="common">Clostridium limosum</name>
    <dbReference type="NCBI Taxonomy" id="1536"/>
    <lineage>
        <taxon>Bacteria</taxon>
        <taxon>Bacillati</taxon>
        <taxon>Bacillota</taxon>
        <taxon>Clostridia</taxon>
        <taxon>Eubacteriales</taxon>
        <taxon>Clostridiaceae</taxon>
        <taxon>Hathewaya</taxon>
    </lineage>
</organism>
<keyword evidence="2" id="KW-0472">Membrane</keyword>
<feature type="transmembrane region" description="Helical" evidence="2">
    <location>
        <begin position="112"/>
        <end position="135"/>
    </location>
</feature>
<dbReference type="RefSeq" id="WP_307356799.1">
    <property type="nucleotide sequence ID" value="NZ_BAAACJ010000038.1"/>
</dbReference>
<comment type="caution">
    <text evidence="3">The sequence shown here is derived from an EMBL/GenBank/DDBJ whole genome shotgun (WGS) entry which is preliminary data.</text>
</comment>
<feature type="coiled-coil region" evidence="1">
    <location>
        <begin position="12"/>
        <end position="39"/>
    </location>
</feature>
<sequence length="299" mass="35532">MHEFNEYVVSLLKDTNLKHKEQEKLKKELMEQLKSLKCEYINKGFLEGEAIQKAIEEFEGSGYFKNKYNFSNDKQVNGFNLSYFIRTNLILIIVYLFLNVISFSLVKKVSKFNIIYICIITFILLLNYICATISFKSKKDIVKNMTLVAFSFFFLEKINIISISYLYKTIYNKVYINIYSIYIFKIKNIAMYILIIIFTILLTVCSNKKFKHKISMSILDIIILFFSILLNLLYFLFPNRFYLFKLIVCKFFNIDIKTLTKNFLYMNINKSIVIINIGLLVLVFFIIYKIIYKGLKRKS</sequence>
<feature type="transmembrane region" description="Helical" evidence="2">
    <location>
        <begin position="217"/>
        <end position="237"/>
    </location>
</feature>
<accession>A0ABU0JUG0</accession>
<feature type="transmembrane region" description="Helical" evidence="2">
    <location>
        <begin position="179"/>
        <end position="205"/>
    </location>
</feature>
<evidence type="ECO:0000256" key="1">
    <source>
        <dbReference type="SAM" id="Coils"/>
    </source>
</evidence>
<name>A0ABU0JUG0_HATLI</name>
<gene>
    <name evidence="3" type="ORF">QOZ93_002454</name>
</gene>
<keyword evidence="2" id="KW-0812">Transmembrane</keyword>
<evidence type="ECO:0000313" key="4">
    <source>
        <dbReference type="Proteomes" id="UP001224418"/>
    </source>
</evidence>
<protein>
    <submittedName>
        <fullName evidence="3">Uncharacterized protein</fullName>
    </submittedName>
</protein>
<reference evidence="3 4" key="1">
    <citation type="submission" date="2023-07" db="EMBL/GenBank/DDBJ databases">
        <title>Genomic Encyclopedia of Type Strains, Phase IV (KMG-IV): sequencing the most valuable type-strain genomes for metagenomic binning, comparative biology and taxonomic classification.</title>
        <authorList>
            <person name="Goeker M."/>
        </authorList>
    </citation>
    <scope>NUCLEOTIDE SEQUENCE [LARGE SCALE GENOMIC DNA]</scope>
    <source>
        <strain evidence="3 4">DSM 1400</strain>
    </source>
</reference>
<keyword evidence="4" id="KW-1185">Reference proteome</keyword>
<keyword evidence="1" id="KW-0175">Coiled coil</keyword>
<dbReference type="Proteomes" id="UP001224418">
    <property type="component" value="Unassembled WGS sequence"/>
</dbReference>
<proteinExistence type="predicted"/>
<keyword evidence="2" id="KW-1133">Transmembrane helix</keyword>
<evidence type="ECO:0000313" key="3">
    <source>
        <dbReference type="EMBL" id="MDQ0480704.1"/>
    </source>
</evidence>
<evidence type="ECO:0000256" key="2">
    <source>
        <dbReference type="SAM" id="Phobius"/>
    </source>
</evidence>
<feature type="transmembrane region" description="Helical" evidence="2">
    <location>
        <begin position="272"/>
        <end position="291"/>
    </location>
</feature>